<keyword evidence="3" id="KW-0812">Transmembrane</keyword>
<proteinExistence type="predicted"/>
<organism evidence="4 5">
    <name type="scientific">Gordonia spumicola</name>
    <dbReference type="NCBI Taxonomy" id="589161"/>
    <lineage>
        <taxon>Bacteria</taxon>
        <taxon>Bacillati</taxon>
        <taxon>Actinomycetota</taxon>
        <taxon>Actinomycetes</taxon>
        <taxon>Mycobacteriales</taxon>
        <taxon>Gordoniaceae</taxon>
        <taxon>Gordonia</taxon>
    </lineage>
</organism>
<evidence type="ECO:0000256" key="1">
    <source>
        <dbReference type="SAM" id="Coils"/>
    </source>
</evidence>
<dbReference type="OrthoDB" id="4382213at2"/>
<comment type="caution">
    <text evidence="4">The sequence shown here is derived from an EMBL/GenBank/DDBJ whole genome shotgun (WGS) entry which is preliminary data.</text>
</comment>
<feature type="transmembrane region" description="Helical" evidence="3">
    <location>
        <begin position="227"/>
        <end position="251"/>
    </location>
</feature>
<dbReference type="RefSeq" id="WP_161893627.1">
    <property type="nucleotide sequence ID" value="NZ_BJOV01000001.1"/>
</dbReference>
<feature type="region of interest" description="Disordered" evidence="2">
    <location>
        <begin position="136"/>
        <end position="155"/>
    </location>
</feature>
<evidence type="ECO:0000313" key="5">
    <source>
        <dbReference type="Proteomes" id="UP000444960"/>
    </source>
</evidence>
<keyword evidence="3" id="KW-1133">Transmembrane helix</keyword>
<evidence type="ECO:0000313" key="4">
    <source>
        <dbReference type="EMBL" id="GED99652.1"/>
    </source>
</evidence>
<evidence type="ECO:0000256" key="3">
    <source>
        <dbReference type="SAM" id="Phobius"/>
    </source>
</evidence>
<feature type="coiled-coil region" evidence="1">
    <location>
        <begin position="192"/>
        <end position="219"/>
    </location>
</feature>
<name>A0A7I9V374_9ACTN</name>
<feature type="transmembrane region" description="Helical" evidence="3">
    <location>
        <begin position="285"/>
        <end position="308"/>
    </location>
</feature>
<feature type="compositionally biased region" description="Low complexity" evidence="2">
    <location>
        <begin position="38"/>
        <end position="49"/>
    </location>
</feature>
<keyword evidence="1" id="KW-0175">Coiled coil</keyword>
<keyword evidence="5" id="KW-1185">Reference proteome</keyword>
<dbReference type="EMBL" id="BJOV01000001">
    <property type="protein sequence ID" value="GED99652.1"/>
    <property type="molecule type" value="Genomic_DNA"/>
</dbReference>
<accession>A0A7I9V374</accession>
<evidence type="ECO:0008006" key="6">
    <source>
        <dbReference type="Google" id="ProtNLM"/>
    </source>
</evidence>
<feature type="region of interest" description="Disordered" evidence="2">
    <location>
        <begin position="1"/>
        <end position="97"/>
    </location>
</feature>
<sequence>MADETEPESKPITVSELIARSGGDDAFPRSESVSVRRAGTTASSTTASGMPSYTAPSPAPDAPRAVGASGMPGFTPPVRSDVESTGVIPAFSDDDTGSLRKVEADDMFDYDLPPAVIHQSTYDSTDALTVAAPVDPEPASSFDDTTSIPLVDDTDTDVDAGEHILADDTRGDDVRADETVAHELLSEGSDDKAAAKAAKAKADRKAAKAEAKAAKAAEDDDAEPSAALGWAAFVGEIVVGLGVGAGLFWGFTELWKRYVYLALVLAIVVIFAVVTFAHILRKRDLATTLLALAVGMLVTIGPLVFLAAQP</sequence>
<dbReference type="AlphaFoldDB" id="A0A7I9V374"/>
<protein>
    <recommendedName>
        <fullName evidence="6">Transmembrane protein</fullName>
    </recommendedName>
</protein>
<gene>
    <name evidence="4" type="ORF">nbrc107696_00990</name>
</gene>
<dbReference type="Proteomes" id="UP000444960">
    <property type="component" value="Unassembled WGS sequence"/>
</dbReference>
<reference evidence="5" key="1">
    <citation type="submission" date="2019-06" db="EMBL/GenBank/DDBJ databases">
        <title>Gordonia isolated from sludge of a wastewater treatment plant.</title>
        <authorList>
            <person name="Tamura T."/>
            <person name="Aoyama K."/>
            <person name="Kang Y."/>
            <person name="Saito S."/>
            <person name="Akiyama N."/>
            <person name="Yazawa K."/>
            <person name="Gonoi T."/>
            <person name="Mikami Y."/>
        </authorList>
    </citation>
    <scope>NUCLEOTIDE SEQUENCE [LARGE SCALE GENOMIC DNA]</scope>
    <source>
        <strain evidence="5">NBRC 107696</strain>
    </source>
</reference>
<feature type="transmembrane region" description="Helical" evidence="3">
    <location>
        <begin position="258"/>
        <end position="279"/>
    </location>
</feature>
<evidence type="ECO:0000256" key="2">
    <source>
        <dbReference type="SAM" id="MobiDB-lite"/>
    </source>
</evidence>
<keyword evidence="3" id="KW-0472">Membrane</keyword>